<feature type="region of interest" description="Disordered" evidence="1">
    <location>
        <begin position="331"/>
        <end position="393"/>
    </location>
</feature>
<accession>A0A507B5T2</accession>
<evidence type="ECO:0000313" key="2">
    <source>
        <dbReference type="EMBL" id="TPX14074.1"/>
    </source>
</evidence>
<feature type="region of interest" description="Disordered" evidence="1">
    <location>
        <begin position="147"/>
        <end position="173"/>
    </location>
</feature>
<feature type="compositionally biased region" description="Polar residues" evidence="1">
    <location>
        <begin position="376"/>
        <end position="387"/>
    </location>
</feature>
<dbReference type="GeneID" id="41967915"/>
<gene>
    <name evidence="2" type="ORF">E0L32_000468</name>
</gene>
<dbReference type="AlphaFoldDB" id="A0A507B5T2"/>
<dbReference type="EMBL" id="SKBQ01000002">
    <property type="protein sequence ID" value="TPX14074.1"/>
    <property type="molecule type" value="Genomic_DNA"/>
</dbReference>
<reference evidence="2 3" key="1">
    <citation type="submission" date="2019-06" db="EMBL/GenBank/DDBJ databases">
        <title>Draft genome sequence of the filamentous fungus Phialemoniopsis curvata isolated from diesel fuel.</title>
        <authorList>
            <person name="Varaljay V.A."/>
            <person name="Lyon W.J."/>
            <person name="Crouch A.L."/>
            <person name="Drake C.E."/>
            <person name="Hollomon J.M."/>
            <person name="Nadeau L.J."/>
            <person name="Nunn H.S."/>
            <person name="Stevenson B.S."/>
            <person name="Bojanowski C.L."/>
            <person name="Crookes-Goodson W.J."/>
        </authorList>
    </citation>
    <scope>NUCLEOTIDE SEQUENCE [LARGE SCALE GENOMIC DNA]</scope>
    <source>
        <strain evidence="2 3">D216</strain>
    </source>
</reference>
<comment type="caution">
    <text evidence="2">The sequence shown here is derived from an EMBL/GenBank/DDBJ whole genome shotgun (WGS) entry which is preliminary data.</text>
</comment>
<keyword evidence="3" id="KW-1185">Reference proteome</keyword>
<protein>
    <submittedName>
        <fullName evidence="2">Uncharacterized protein</fullName>
    </submittedName>
</protein>
<dbReference type="InParanoid" id="A0A507B5T2"/>
<feature type="compositionally biased region" description="Polar residues" evidence="1">
    <location>
        <begin position="357"/>
        <end position="366"/>
    </location>
</feature>
<proteinExistence type="predicted"/>
<feature type="compositionally biased region" description="Basic and acidic residues" evidence="1">
    <location>
        <begin position="147"/>
        <end position="161"/>
    </location>
</feature>
<organism evidence="2 3">
    <name type="scientific">Thyridium curvatum</name>
    <dbReference type="NCBI Taxonomy" id="1093900"/>
    <lineage>
        <taxon>Eukaryota</taxon>
        <taxon>Fungi</taxon>
        <taxon>Dikarya</taxon>
        <taxon>Ascomycota</taxon>
        <taxon>Pezizomycotina</taxon>
        <taxon>Sordariomycetes</taxon>
        <taxon>Sordariomycetidae</taxon>
        <taxon>Thyridiales</taxon>
        <taxon>Thyridiaceae</taxon>
        <taxon>Thyridium</taxon>
    </lineage>
</organism>
<evidence type="ECO:0000313" key="3">
    <source>
        <dbReference type="Proteomes" id="UP000319257"/>
    </source>
</evidence>
<dbReference type="RefSeq" id="XP_030995785.1">
    <property type="nucleotide sequence ID" value="XM_031139125.1"/>
</dbReference>
<sequence length="437" mass="48252">MESDHGLRFPLQPDTAHDQTVRHYATTEPGHSDCESKSDDFMEMIDHLRVCERFPDKIHEFWCPECITSDHAQRPTPLKIPCMEKCRCFEKKSFTGKAVKVIRRACSINSSKSTPNSPVSYVSSDMATTRSVFGDAYYPDTVIRPRSCEPRAIDPPREHPKQPGAPEYPKQQGLATAITTSPCTYVGSELDAKQTRAELPDSQVAEMYGDPIEVSPVHEMGFDSSSATIIGAWNSLQSPSGLSEVGAWSTDPLVGSTHTSYGFPLVLENQQEWGSAPAAQFLSDQPLVEDPLEMDVYSPIHLPNSSQILPWTFGHDKDVLSHFDTANGSLPGRPIIPQGVLQPQNSNTEEDSKTRHSSFSSMSTLAGSIFDRDAIQPTSSRTTSLDSNEFPPQLQHNSRTEIAQIQATSPIAHDSQSEFHRTGEGTLRPLVHIAYRG</sequence>
<dbReference type="Proteomes" id="UP000319257">
    <property type="component" value="Unassembled WGS sequence"/>
</dbReference>
<evidence type="ECO:0000256" key="1">
    <source>
        <dbReference type="SAM" id="MobiDB-lite"/>
    </source>
</evidence>
<name>A0A507B5T2_9PEZI</name>